<name>A0A7X6IBV6_9BACT</name>
<evidence type="ECO:0000313" key="1">
    <source>
        <dbReference type="EMBL" id="NKE72176.1"/>
    </source>
</evidence>
<accession>A0A7X6IBV6</accession>
<gene>
    <name evidence="1" type="ORF">MNODULE_15615</name>
</gene>
<sequence>MFAEVDAPHHTPHFHAYYQDQVAVYGIDPIEMISGSLPKRQQRLVEAWAELHQGELTADWNLLQSGRRPTPIEPLK</sequence>
<keyword evidence="2" id="KW-1185">Reference proteome</keyword>
<dbReference type="AlphaFoldDB" id="A0A7X6IBV6"/>
<dbReference type="InterPro" id="IPR025427">
    <property type="entry name" value="DUF4160"/>
</dbReference>
<protein>
    <submittedName>
        <fullName evidence="1">DUF4160 domain-containing protein</fullName>
    </submittedName>
</protein>
<dbReference type="Proteomes" id="UP000534783">
    <property type="component" value="Unassembled WGS sequence"/>
</dbReference>
<reference evidence="1 2" key="1">
    <citation type="journal article" date="2020" name="Nature">
        <title>Bacterial chemolithoautotrophy via manganese oxidation.</title>
        <authorList>
            <person name="Yu H."/>
            <person name="Leadbetter J.R."/>
        </authorList>
    </citation>
    <scope>NUCLEOTIDE SEQUENCE [LARGE SCALE GENOMIC DNA]</scope>
    <source>
        <strain evidence="1 2">Mn-1</strain>
    </source>
</reference>
<comment type="caution">
    <text evidence="1">The sequence shown here is derived from an EMBL/GenBank/DDBJ whole genome shotgun (WGS) entry which is preliminary data.</text>
</comment>
<dbReference type="EMBL" id="VTOW01000003">
    <property type="protein sequence ID" value="NKE72176.1"/>
    <property type="molecule type" value="Genomic_DNA"/>
</dbReference>
<dbReference type="Pfam" id="PF13711">
    <property type="entry name" value="DUF4160"/>
    <property type="match status" value="1"/>
</dbReference>
<organism evidence="1 2">
    <name type="scientific">Candidatus Manganitrophus noduliformans</name>
    <dbReference type="NCBI Taxonomy" id="2606439"/>
    <lineage>
        <taxon>Bacteria</taxon>
        <taxon>Pseudomonadati</taxon>
        <taxon>Nitrospirota</taxon>
        <taxon>Nitrospiria</taxon>
        <taxon>Candidatus Troglogloeales</taxon>
        <taxon>Candidatus Manganitrophaceae</taxon>
        <taxon>Candidatus Manganitrophus</taxon>
    </lineage>
</organism>
<proteinExistence type="predicted"/>
<evidence type="ECO:0000313" key="2">
    <source>
        <dbReference type="Proteomes" id="UP000534783"/>
    </source>
</evidence>